<comment type="function">
    <text evidence="3">Catalyzes the interconversion of methylthioribose-1-phosphate (MTR-1-P) into methylthioribulose-1-phosphate (MTRu-1-P).</text>
</comment>
<dbReference type="FunFam" id="3.40.50.10470:FF:000006">
    <property type="entry name" value="Methylthioribose-1-phosphate isomerase"/>
    <property type="match status" value="1"/>
</dbReference>
<dbReference type="Proteomes" id="UP001154420">
    <property type="component" value="Unassembled WGS sequence"/>
</dbReference>
<comment type="pathway">
    <text evidence="3">Amino-acid biosynthesis; L-methionine biosynthesis via salvage pathway; L-methionine from S-methyl-5-thio-alpha-D-ribose 1-phosphate: step 1/6.</text>
</comment>
<dbReference type="PANTHER" id="PTHR43475:SF1">
    <property type="entry name" value="METHYLTHIORIBOSE-1-PHOSPHATE ISOMERASE"/>
    <property type="match status" value="1"/>
</dbReference>
<feature type="site" description="Transition state stabilizer" evidence="3">
    <location>
        <position position="163"/>
    </location>
</feature>
<dbReference type="SUPFAM" id="SSF100950">
    <property type="entry name" value="NagB/RpiA/CoA transferase-like"/>
    <property type="match status" value="1"/>
</dbReference>
<keyword evidence="3" id="KW-0486">Methionine biosynthesis</keyword>
<comment type="caution">
    <text evidence="4">The sequence shown here is derived from an EMBL/GenBank/DDBJ whole genome shotgun (WGS) entry which is preliminary data.</text>
</comment>
<dbReference type="NCBIfam" id="NF004326">
    <property type="entry name" value="PRK05720.1"/>
    <property type="match status" value="1"/>
</dbReference>
<dbReference type="HAMAP" id="MF_01678">
    <property type="entry name" value="Salvage_MtnA"/>
    <property type="match status" value="1"/>
</dbReference>
<dbReference type="Gene3D" id="1.20.120.420">
    <property type="entry name" value="translation initiation factor eif-2b, domain 1"/>
    <property type="match status" value="1"/>
</dbReference>
<feature type="binding site" evidence="3">
    <location>
        <position position="93"/>
    </location>
    <ligand>
        <name>substrate</name>
    </ligand>
</feature>
<protein>
    <recommendedName>
        <fullName evidence="3">Methylthioribose-1-phosphate isomerase</fullName>
        <shortName evidence="3">M1Pi</shortName>
        <shortName evidence="3">MTR-1-P isomerase</shortName>
        <ecNumber evidence="3">5.3.1.23</ecNumber>
    </recommendedName>
    <alternativeName>
        <fullName evidence="3">S-methyl-5-thioribose-1-phosphate isomerase</fullName>
    </alternativeName>
</protein>
<comment type="catalytic activity">
    <reaction evidence="2 3">
        <text>5-(methylsulfanyl)-alpha-D-ribose 1-phosphate = 5-(methylsulfanyl)-D-ribulose 1-phosphate</text>
        <dbReference type="Rhea" id="RHEA:19989"/>
        <dbReference type="ChEBI" id="CHEBI:58533"/>
        <dbReference type="ChEBI" id="CHEBI:58548"/>
        <dbReference type="EC" id="5.3.1.23"/>
    </reaction>
</comment>
<evidence type="ECO:0000256" key="1">
    <source>
        <dbReference type="ARBA" id="ARBA00023235"/>
    </source>
</evidence>
<dbReference type="RefSeq" id="WP_160559581.1">
    <property type="nucleotide sequence ID" value="NZ_QZDT01000008.1"/>
</dbReference>
<reference evidence="4" key="1">
    <citation type="submission" date="2018-09" db="EMBL/GenBank/DDBJ databases">
        <title>Murine metabolic-syndrome-specific gut microbial biobank.</title>
        <authorList>
            <person name="Liu C."/>
        </authorList>
    </citation>
    <scope>NUCLEOTIDE SEQUENCE</scope>
    <source>
        <strain evidence="4">D42-62</strain>
    </source>
</reference>
<organism evidence="4 5">
    <name type="scientific">Parablautia muri</name>
    <dbReference type="NCBI Taxonomy" id="2320879"/>
    <lineage>
        <taxon>Bacteria</taxon>
        <taxon>Bacillati</taxon>
        <taxon>Bacillota</taxon>
        <taxon>Clostridia</taxon>
        <taxon>Lachnospirales</taxon>
        <taxon>Lachnospiraceae</taxon>
        <taxon>Parablautia</taxon>
    </lineage>
</organism>
<dbReference type="OrthoDB" id="9803436at2"/>
<dbReference type="InterPro" id="IPR005251">
    <property type="entry name" value="IF-M1Pi"/>
</dbReference>
<feature type="binding site" evidence="3">
    <location>
        <begin position="253"/>
        <end position="254"/>
    </location>
    <ligand>
        <name>substrate</name>
    </ligand>
</feature>
<keyword evidence="1 3" id="KW-0413">Isomerase</keyword>
<feature type="binding site" evidence="3">
    <location>
        <begin position="48"/>
        <end position="50"/>
    </location>
    <ligand>
        <name>substrate</name>
    </ligand>
</feature>
<sequence>MEYETVDLDEESGSVVILDQTKLPGKAEIIKLHTATEIWDAIYLLKVRGAPAIGVAAAFGIYVLARQIAEKNPDFNSFYKEFKEQKEYLDSARPTAVNLSWALNRMDEVCSKAHADGKNTAQIVEILGREAREIKAEDIRVCRAIGENGLSLLKPGDGILTHCNAGQLAACKYGTATAPIYLGQERGYHFHVFADETRPLLQGARLTAYELYSSGIDVTLICDNMSAMVMKNGWVNAVFVGCDRVAANGDVANKIGTSVVAAVAKQYGVPFYVCAPTSTIDLNTPTGNEIKIEERPSKEVTEMWYKEPMAPEGIKVFNPAFDVTSHELITAIITEHGIARAPFWESLAEHGSACYNKPTCEA</sequence>
<comment type="similarity">
    <text evidence="3">Belongs to the EIF-2B alpha/beta/delta subunits family. MtnA subfamily.</text>
</comment>
<accession>A0A9X5BF05</accession>
<dbReference type="EC" id="5.3.1.23" evidence="3"/>
<keyword evidence="5" id="KW-1185">Reference proteome</keyword>
<name>A0A9X5BF05_9FIRM</name>
<dbReference type="EMBL" id="QZDT01000008">
    <property type="protein sequence ID" value="NBJ92432.1"/>
    <property type="molecule type" value="Genomic_DNA"/>
</dbReference>
<dbReference type="NCBIfam" id="TIGR00524">
    <property type="entry name" value="eIF-2B_rel"/>
    <property type="match status" value="1"/>
</dbReference>
<gene>
    <name evidence="3 4" type="primary">mtnA</name>
    <name evidence="4" type="ORF">D5281_07415</name>
</gene>
<dbReference type="AlphaFoldDB" id="A0A9X5BF05"/>
<dbReference type="PANTHER" id="PTHR43475">
    <property type="entry name" value="METHYLTHIORIBOSE-1-PHOSPHATE ISOMERASE"/>
    <property type="match status" value="1"/>
</dbReference>
<dbReference type="NCBIfam" id="TIGR00512">
    <property type="entry name" value="salvage_mtnA"/>
    <property type="match status" value="1"/>
</dbReference>
<evidence type="ECO:0000256" key="2">
    <source>
        <dbReference type="ARBA" id="ARBA00052401"/>
    </source>
</evidence>
<dbReference type="InterPro" id="IPR000649">
    <property type="entry name" value="IF-2B-related"/>
</dbReference>
<keyword evidence="3" id="KW-0028">Amino-acid biosynthesis</keyword>
<dbReference type="FunFam" id="1.20.120.420:FF:000003">
    <property type="entry name" value="Methylthioribose-1-phosphate isomerase"/>
    <property type="match status" value="1"/>
</dbReference>
<dbReference type="InterPro" id="IPR042529">
    <property type="entry name" value="IF_2B-like_C"/>
</dbReference>
<proteinExistence type="inferred from homology"/>
<feature type="binding site" evidence="3">
    <location>
        <position position="202"/>
    </location>
    <ligand>
        <name>substrate</name>
    </ligand>
</feature>
<dbReference type="InterPro" id="IPR037171">
    <property type="entry name" value="NagB/RpiA_transferase-like"/>
</dbReference>
<dbReference type="GO" id="GO:0019509">
    <property type="term" value="P:L-methionine salvage from methylthioadenosine"/>
    <property type="evidence" value="ECO:0007669"/>
    <property type="project" value="UniProtKB-UniRule"/>
</dbReference>
<evidence type="ECO:0000313" key="5">
    <source>
        <dbReference type="Proteomes" id="UP001154420"/>
    </source>
</evidence>
<evidence type="ECO:0000256" key="3">
    <source>
        <dbReference type="HAMAP-Rule" id="MF_01678"/>
    </source>
</evidence>
<feature type="active site" description="Proton donor" evidence="3">
    <location>
        <position position="243"/>
    </location>
</feature>
<evidence type="ECO:0000313" key="4">
    <source>
        <dbReference type="EMBL" id="NBJ92432.1"/>
    </source>
</evidence>
<dbReference type="InterPro" id="IPR011559">
    <property type="entry name" value="Initiation_fac_2B_a/b/d"/>
</dbReference>
<dbReference type="InterPro" id="IPR027363">
    <property type="entry name" value="M1Pi_N"/>
</dbReference>
<dbReference type="Pfam" id="PF01008">
    <property type="entry name" value="IF-2B"/>
    <property type="match status" value="1"/>
</dbReference>
<dbReference type="GO" id="GO:0046523">
    <property type="term" value="F:S-methyl-5-thioribose-1-phosphate isomerase activity"/>
    <property type="evidence" value="ECO:0007669"/>
    <property type="project" value="UniProtKB-UniRule"/>
</dbReference>
<dbReference type="Gene3D" id="3.40.50.10470">
    <property type="entry name" value="Translation initiation factor eif-2b, domain 2"/>
    <property type="match status" value="1"/>
</dbReference>